<name>A0ABZ1ZJ83_STRAQ</name>
<feature type="region of interest" description="Disordered" evidence="1">
    <location>
        <begin position="1"/>
        <end position="29"/>
    </location>
</feature>
<dbReference type="EMBL" id="CP109491">
    <property type="protein sequence ID" value="WUX38505.1"/>
    <property type="molecule type" value="Genomic_DNA"/>
</dbReference>
<feature type="compositionally biased region" description="Pro residues" evidence="1">
    <location>
        <begin position="487"/>
        <end position="500"/>
    </location>
</feature>
<feature type="region of interest" description="Disordered" evidence="1">
    <location>
        <begin position="460"/>
        <end position="507"/>
    </location>
</feature>
<reference evidence="2" key="1">
    <citation type="submission" date="2022-10" db="EMBL/GenBank/DDBJ databases">
        <title>The complete genomes of actinobacterial strains from the NBC collection.</title>
        <authorList>
            <person name="Joergensen T.S."/>
            <person name="Alvarez Arevalo M."/>
            <person name="Sterndorff E.B."/>
            <person name="Faurdal D."/>
            <person name="Vuksanovic O."/>
            <person name="Mourched A.-S."/>
            <person name="Charusanti P."/>
            <person name="Shaw S."/>
            <person name="Blin K."/>
            <person name="Weber T."/>
        </authorList>
    </citation>
    <scope>NUCLEOTIDE SEQUENCE</scope>
    <source>
        <strain evidence="2">NBC_01436</strain>
    </source>
</reference>
<organism evidence="2 3">
    <name type="scientific">Streptomyces anulatus</name>
    <name type="common">Streptomyces chrysomallus</name>
    <dbReference type="NCBI Taxonomy" id="1892"/>
    <lineage>
        <taxon>Bacteria</taxon>
        <taxon>Bacillati</taxon>
        <taxon>Actinomycetota</taxon>
        <taxon>Actinomycetes</taxon>
        <taxon>Kitasatosporales</taxon>
        <taxon>Streptomycetaceae</taxon>
        <taxon>Streptomyces</taxon>
    </lineage>
</organism>
<evidence type="ECO:0000313" key="3">
    <source>
        <dbReference type="Proteomes" id="UP001431926"/>
    </source>
</evidence>
<keyword evidence="3" id="KW-1185">Reference proteome</keyword>
<dbReference type="Proteomes" id="UP001431926">
    <property type="component" value="Chromosome"/>
</dbReference>
<feature type="compositionally biased region" description="Pro residues" evidence="1">
    <location>
        <begin position="470"/>
        <end position="481"/>
    </location>
</feature>
<feature type="compositionally biased region" description="Low complexity" evidence="1">
    <location>
        <begin position="460"/>
        <end position="469"/>
    </location>
</feature>
<evidence type="ECO:0000256" key="1">
    <source>
        <dbReference type="SAM" id="MobiDB-lite"/>
    </source>
</evidence>
<evidence type="ECO:0008006" key="4">
    <source>
        <dbReference type="Google" id="ProtNLM"/>
    </source>
</evidence>
<accession>A0ABZ1ZJ83</accession>
<evidence type="ECO:0000313" key="2">
    <source>
        <dbReference type="EMBL" id="WUX38505.1"/>
    </source>
</evidence>
<protein>
    <recommendedName>
        <fullName evidence="4">Helix-turn-helix domain-containing protein</fullName>
    </recommendedName>
</protein>
<gene>
    <name evidence="2" type="ORF">OG367_20685</name>
</gene>
<feature type="region of interest" description="Disordered" evidence="1">
    <location>
        <begin position="262"/>
        <end position="343"/>
    </location>
</feature>
<sequence>MSSALLATAEPRRTRGGASSAVRYNRPRRRSEQSVWIPESLYRGDDYNDEAAAVYIKVAALDARRTWPASRPGEDPCTARVAELAAALGMSPSAVERGLTQLNRPGPEGEPWLRTKQRTHRGGDGRSALRYARLVPRDQAALEVPVRVAEALTPRRLRAWLHLARATAKGLPVTGAELAGELFHHTGEHAGERLCEKTGRRLLDDLEAAGWLTLGRRAGHRARHAVTVNTSPLHSVPAPTEPAVDDDVDDALFPLADLLAPPATDIHDGVGPDDQDGSLATREDNSLTPDGRAGNPQIRRRRDSGSYGPRPVENPVAPTFQSAAQDEKRSNNGGGTTYRGPGLQLSPRVWQVLEPVRHELPGIQTWVLRRIGQEIGEQLSAGVGAERLTTRLLTRYSRLTARGPAVERARRGDVGRWILGAGLPRHGCRLPSCEDGITWATRERCHLCANIAAAEAPAIEEARAQQPAAAAPPDPPAPVRPPTRWLPWPPPPPDPGPEPPGADEREQLRAAATGDTVRQALAELGAPAAIRLYGRALVLPHLATQHDEGTTA</sequence>
<dbReference type="RefSeq" id="WP_329356939.1">
    <property type="nucleotide sequence ID" value="NZ_CP109490.1"/>
</dbReference>
<proteinExistence type="predicted"/>
<feature type="region of interest" description="Disordered" evidence="1">
    <location>
        <begin position="101"/>
        <end position="125"/>
    </location>
</feature>